<evidence type="ECO:0000256" key="9">
    <source>
        <dbReference type="ARBA" id="ARBA00023679"/>
    </source>
</evidence>
<evidence type="ECO:0000256" key="6">
    <source>
        <dbReference type="ARBA" id="ARBA00022801"/>
    </source>
</evidence>
<dbReference type="OrthoDB" id="9791656at2"/>
<gene>
    <name evidence="12" type="ORF">COC42_07655</name>
</gene>
<dbReference type="PANTHER" id="PTHR42904">
    <property type="entry name" value="NUDIX HYDROLASE, NUDC SUBFAMILY"/>
    <property type="match status" value="1"/>
</dbReference>
<dbReference type="GO" id="GO:0006742">
    <property type="term" value="P:NADP+ catabolic process"/>
    <property type="evidence" value="ECO:0007669"/>
    <property type="project" value="TreeGrafter"/>
</dbReference>
<dbReference type="GO" id="GO:0046872">
    <property type="term" value="F:metal ion binding"/>
    <property type="evidence" value="ECO:0007669"/>
    <property type="project" value="UniProtKB-KW"/>
</dbReference>
<dbReference type="EC" id="3.6.1.22" evidence="4"/>
<dbReference type="GO" id="GO:0019677">
    <property type="term" value="P:NAD+ catabolic process"/>
    <property type="evidence" value="ECO:0007669"/>
    <property type="project" value="TreeGrafter"/>
</dbReference>
<evidence type="ECO:0000256" key="5">
    <source>
        <dbReference type="ARBA" id="ARBA00022723"/>
    </source>
</evidence>
<comment type="cofactor">
    <cofactor evidence="2">
        <name>Zn(2+)</name>
        <dbReference type="ChEBI" id="CHEBI:29105"/>
    </cofactor>
</comment>
<dbReference type="InterPro" id="IPR015376">
    <property type="entry name" value="Znr_NADH_PPase"/>
</dbReference>
<evidence type="ECO:0000313" key="12">
    <source>
        <dbReference type="EMBL" id="PCD04163.1"/>
    </source>
</evidence>
<sequence length="313" mass="33075">MAAAKRHHQGAVRRPEAVKPGFTGAAIDRADRLRADPVGLAAAAADPAARVLMLDGLDPLVAGGRLMWRPVAAGEAGLVLLGLEAGEPRFAALPAAPTEGARRSPELMNLLAALPAEEMALYAGARSLVDWHARHPFCARCGSSTQLAKGGWARECPSCAAQHFPRTDPVVIMLAEHDGRVLVGRGLGWPPGRYSALAGFVEPGESIEEAVARELFEEAGVRVGDVRYVASQPWPFPSQLMIACVSSAEDDALDVDTSELEDCFWASRADVAAALAGASDARFLAPPPYAIAHTLLNWWLGEPSPRQRGSSPG</sequence>
<dbReference type="RefSeq" id="WP_096342558.1">
    <property type="nucleotide sequence ID" value="NZ_NWMW01000001.1"/>
</dbReference>
<dbReference type="Proteomes" id="UP000218366">
    <property type="component" value="Unassembled WGS sequence"/>
</dbReference>
<dbReference type="Pfam" id="PF09297">
    <property type="entry name" value="Zn_ribbon_NUD"/>
    <property type="match status" value="1"/>
</dbReference>
<proteinExistence type="inferred from homology"/>
<comment type="catalytic activity">
    <reaction evidence="9">
        <text>a 5'-end NAD(+)-phospho-ribonucleoside in mRNA + H2O = a 5'-end phospho-adenosine-phospho-ribonucleoside in mRNA + beta-nicotinamide D-ribonucleotide + 2 H(+)</text>
        <dbReference type="Rhea" id="RHEA:60876"/>
        <dbReference type="Rhea" id="RHEA-COMP:15698"/>
        <dbReference type="Rhea" id="RHEA-COMP:15719"/>
        <dbReference type="ChEBI" id="CHEBI:14649"/>
        <dbReference type="ChEBI" id="CHEBI:15377"/>
        <dbReference type="ChEBI" id="CHEBI:15378"/>
        <dbReference type="ChEBI" id="CHEBI:144029"/>
        <dbReference type="ChEBI" id="CHEBI:144051"/>
    </reaction>
    <physiologicalReaction direction="left-to-right" evidence="9">
        <dbReference type="Rhea" id="RHEA:60877"/>
    </physiologicalReaction>
</comment>
<name>A0A2A4B4N9_9SPHN</name>
<comment type="caution">
    <text evidence="12">The sequence shown here is derived from an EMBL/GenBank/DDBJ whole genome shotgun (WGS) entry which is preliminary data.</text>
</comment>
<organism evidence="12 13">
    <name type="scientific">Sphingomonas spermidinifaciens</name>
    <dbReference type="NCBI Taxonomy" id="1141889"/>
    <lineage>
        <taxon>Bacteria</taxon>
        <taxon>Pseudomonadati</taxon>
        <taxon>Pseudomonadota</taxon>
        <taxon>Alphaproteobacteria</taxon>
        <taxon>Sphingomonadales</taxon>
        <taxon>Sphingomonadaceae</taxon>
        <taxon>Sphingomonas</taxon>
    </lineage>
</organism>
<dbReference type="PROSITE" id="PS00893">
    <property type="entry name" value="NUDIX_BOX"/>
    <property type="match status" value="1"/>
</dbReference>
<dbReference type="CDD" id="cd03429">
    <property type="entry name" value="NUDIX_NADH_pyrophosphatase_Nudt13"/>
    <property type="match status" value="1"/>
</dbReference>
<evidence type="ECO:0000256" key="7">
    <source>
        <dbReference type="ARBA" id="ARBA00022842"/>
    </source>
</evidence>
<keyword evidence="13" id="KW-1185">Reference proteome</keyword>
<evidence type="ECO:0000256" key="4">
    <source>
        <dbReference type="ARBA" id="ARBA00012381"/>
    </source>
</evidence>
<evidence type="ECO:0000256" key="10">
    <source>
        <dbReference type="RuleBase" id="RU003476"/>
    </source>
</evidence>
<dbReference type="PROSITE" id="PS51462">
    <property type="entry name" value="NUDIX"/>
    <property type="match status" value="1"/>
</dbReference>
<dbReference type="InterPro" id="IPR050241">
    <property type="entry name" value="NAD-cap_RNA_hydrolase_NudC"/>
</dbReference>
<feature type="domain" description="Nudix hydrolase" evidence="11">
    <location>
        <begin position="165"/>
        <end position="297"/>
    </location>
</feature>
<comment type="cofactor">
    <cofactor evidence="1">
        <name>Mg(2+)</name>
        <dbReference type="ChEBI" id="CHEBI:18420"/>
    </cofactor>
</comment>
<dbReference type="InterPro" id="IPR020084">
    <property type="entry name" value="NUDIX_hydrolase_CS"/>
</dbReference>
<protein>
    <recommendedName>
        <fullName evidence="4">NAD(+) diphosphatase</fullName>
        <ecNumber evidence="4">3.6.1.22</ecNumber>
    </recommendedName>
</protein>
<dbReference type="AlphaFoldDB" id="A0A2A4B4N9"/>
<dbReference type="InterPro" id="IPR049734">
    <property type="entry name" value="NudC-like_C"/>
</dbReference>
<dbReference type="InterPro" id="IPR020476">
    <property type="entry name" value="Nudix_hydrolase"/>
</dbReference>
<dbReference type="GO" id="GO:0035529">
    <property type="term" value="F:NADH pyrophosphatase activity"/>
    <property type="evidence" value="ECO:0007669"/>
    <property type="project" value="TreeGrafter"/>
</dbReference>
<evidence type="ECO:0000256" key="3">
    <source>
        <dbReference type="ARBA" id="ARBA00009595"/>
    </source>
</evidence>
<evidence type="ECO:0000313" key="13">
    <source>
        <dbReference type="Proteomes" id="UP000218366"/>
    </source>
</evidence>
<dbReference type="InterPro" id="IPR015797">
    <property type="entry name" value="NUDIX_hydrolase-like_dom_sf"/>
</dbReference>
<reference evidence="12 13" key="1">
    <citation type="submission" date="2017-09" db="EMBL/GenBank/DDBJ databases">
        <title>Sphingomonas spermidinifaciens 9NM-10, whole genome shotgun sequence.</title>
        <authorList>
            <person name="Feng G."/>
            <person name="Zhu H."/>
        </authorList>
    </citation>
    <scope>NUCLEOTIDE SEQUENCE [LARGE SCALE GENOMIC DNA]</scope>
    <source>
        <strain evidence="12 13">9NM-10</strain>
    </source>
</reference>
<dbReference type="EMBL" id="NWMW01000001">
    <property type="protein sequence ID" value="PCD04163.1"/>
    <property type="molecule type" value="Genomic_DNA"/>
</dbReference>
<dbReference type="SUPFAM" id="SSF55811">
    <property type="entry name" value="Nudix"/>
    <property type="match status" value="1"/>
</dbReference>
<evidence type="ECO:0000256" key="2">
    <source>
        <dbReference type="ARBA" id="ARBA00001947"/>
    </source>
</evidence>
<keyword evidence="5" id="KW-0479">Metal-binding</keyword>
<dbReference type="Gene3D" id="3.90.79.10">
    <property type="entry name" value="Nucleoside Triphosphate Pyrophosphohydrolase"/>
    <property type="match status" value="1"/>
</dbReference>
<evidence type="ECO:0000256" key="1">
    <source>
        <dbReference type="ARBA" id="ARBA00001946"/>
    </source>
</evidence>
<dbReference type="PANTHER" id="PTHR42904:SF6">
    <property type="entry name" value="NAD-CAPPED RNA HYDROLASE NUDT12"/>
    <property type="match status" value="1"/>
</dbReference>
<evidence type="ECO:0000256" key="8">
    <source>
        <dbReference type="ARBA" id="ARBA00023027"/>
    </source>
</evidence>
<evidence type="ECO:0000259" key="11">
    <source>
        <dbReference type="PROSITE" id="PS51462"/>
    </source>
</evidence>
<accession>A0A2A4B4N9</accession>
<keyword evidence="6 10" id="KW-0378">Hydrolase</keyword>
<dbReference type="InterPro" id="IPR000086">
    <property type="entry name" value="NUDIX_hydrolase_dom"/>
</dbReference>
<dbReference type="PRINTS" id="PR00502">
    <property type="entry name" value="NUDIXFAMILY"/>
</dbReference>
<dbReference type="NCBIfam" id="NF001299">
    <property type="entry name" value="PRK00241.1"/>
    <property type="match status" value="1"/>
</dbReference>
<keyword evidence="7" id="KW-0460">Magnesium</keyword>
<keyword evidence="8" id="KW-0520">NAD</keyword>
<dbReference type="GO" id="GO:0005829">
    <property type="term" value="C:cytosol"/>
    <property type="evidence" value="ECO:0007669"/>
    <property type="project" value="TreeGrafter"/>
</dbReference>
<comment type="similarity">
    <text evidence="3">Belongs to the Nudix hydrolase family. NudC subfamily.</text>
</comment>
<dbReference type="Gene3D" id="3.90.79.20">
    <property type="match status" value="1"/>
</dbReference>
<dbReference type="Pfam" id="PF00293">
    <property type="entry name" value="NUDIX"/>
    <property type="match status" value="1"/>
</dbReference>